<keyword evidence="7" id="KW-0813">Transport</keyword>
<comment type="similarity">
    <text evidence="2 7">Belongs to the ExbD/TolR family.</text>
</comment>
<keyword evidence="3" id="KW-1003">Cell membrane</keyword>
<sequence length="134" mass="14779">MAIKKKARPLGDLSQASLSDIAFLLLVFFIATTIFPTEKGIPLILPGKASSVAQINRKNVMVIHTDAAGNIFVDDQPWAINQLKDEVKRRMSENDKLVISIETHADAPYKAMVAVLDEVKLAEATKISIKMYRG</sequence>
<dbReference type="EMBL" id="JAGQHR010000502">
    <property type="protein sequence ID" value="MCA9728882.1"/>
    <property type="molecule type" value="Genomic_DNA"/>
</dbReference>
<evidence type="ECO:0000256" key="8">
    <source>
        <dbReference type="SAM" id="Phobius"/>
    </source>
</evidence>
<proteinExistence type="inferred from homology"/>
<reference evidence="9" key="2">
    <citation type="journal article" date="2021" name="Microbiome">
        <title>Successional dynamics and alternative stable states in a saline activated sludge microbial community over 9 years.</title>
        <authorList>
            <person name="Wang Y."/>
            <person name="Ye J."/>
            <person name="Ju F."/>
            <person name="Liu L."/>
            <person name="Boyd J.A."/>
            <person name="Deng Y."/>
            <person name="Parks D.H."/>
            <person name="Jiang X."/>
            <person name="Yin X."/>
            <person name="Woodcroft B.J."/>
            <person name="Tyson G.W."/>
            <person name="Hugenholtz P."/>
            <person name="Polz M.F."/>
            <person name="Zhang T."/>
        </authorList>
    </citation>
    <scope>NUCLEOTIDE SEQUENCE</scope>
    <source>
        <strain evidence="9">HKST-UBA01</strain>
    </source>
</reference>
<evidence type="ECO:0000313" key="10">
    <source>
        <dbReference type="Proteomes" id="UP000697710"/>
    </source>
</evidence>
<dbReference type="InterPro" id="IPR003400">
    <property type="entry name" value="ExbD"/>
</dbReference>
<reference evidence="9" key="1">
    <citation type="submission" date="2020-04" db="EMBL/GenBank/DDBJ databases">
        <authorList>
            <person name="Zhang T."/>
        </authorList>
    </citation>
    <scope>NUCLEOTIDE SEQUENCE</scope>
    <source>
        <strain evidence="9">HKST-UBA01</strain>
    </source>
</reference>
<feature type="transmembrane region" description="Helical" evidence="8">
    <location>
        <begin position="21"/>
        <end position="37"/>
    </location>
</feature>
<evidence type="ECO:0000256" key="1">
    <source>
        <dbReference type="ARBA" id="ARBA00004162"/>
    </source>
</evidence>
<dbReference type="PANTHER" id="PTHR30558">
    <property type="entry name" value="EXBD MEMBRANE COMPONENT OF PMF-DRIVEN MACROMOLECULE IMPORT SYSTEM"/>
    <property type="match status" value="1"/>
</dbReference>
<keyword evidence="6 8" id="KW-0472">Membrane</keyword>
<evidence type="ECO:0000313" key="9">
    <source>
        <dbReference type="EMBL" id="MCA9728882.1"/>
    </source>
</evidence>
<dbReference type="GO" id="GO:0015031">
    <property type="term" value="P:protein transport"/>
    <property type="evidence" value="ECO:0007669"/>
    <property type="project" value="UniProtKB-KW"/>
</dbReference>
<dbReference type="Proteomes" id="UP000697710">
    <property type="component" value="Unassembled WGS sequence"/>
</dbReference>
<comment type="subcellular location">
    <subcellularLocation>
        <location evidence="1">Cell membrane</location>
        <topology evidence="1">Single-pass membrane protein</topology>
    </subcellularLocation>
    <subcellularLocation>
        <location evidence="7">Cell membrane</location>
        <topology evidence="7">Single-pass type II membrane protein</topology>
    </subcellularLocation>
</comment>
<dbReference type="PANTHER" id="PTHR30558:SF3">
    <property type="entry name" value="BIOPOLYMER TRANSPORT PROTEIN EXBD-RELATED"/>
    <property type="match status" value="1"/>
</dbReference>
<evidence type="ECO:0000256" key="2">
    <source>
        <dbReference type="ARBA" id="ARBA00005811"/>
    </source>
</evidence>
<accession>A0A956M1K1</accession>
<dbReference type="Gene3D" id="3.30.420.270">
    <property type="match status" value="1"/>
</dbReference>
<keyword evidence="5 8" id="KW-1133">Transmembrane helix</keyword>
<name>A0A956M1K1_UNCEI</name>
<keyword evidence="7" id="KW-0653">Protein transport</keyword>
<organism evidence="9 10">
    <name type="scientific">Eiseniibacteriota bacterium</name>
    <dbReference type="NCBI Taxonomy" id="2212470"/>
    <lineage>
        <taxon>Bacteria</taxon>
        <taxon>Candidatus Eiseniibacteriota</taxon>
    </lineage>
</organism>
<dbReference type="GO" id="GO:0005886">
    <property type="term" value="C:plasma membrane"/>
    <property type="evidence" value="ECO:0007669"/>
    <property type="project" value="UniProtKB-SubCell"/>
</dbReference>
<evidence type="ECO:0000256" key="3">
    <source>
        <dbReference type="ARBA" id="ARBA00022475"/>
    </source>
</evidence>
<dbReference type="Pfam" id="PF02472">
    <property type="entry name" value="ExbD"/>
    <property type="match status" value="1"/>
</dbReference>
<gene>
    <name evidence="9" type="ORF">KC729_14420</name>
</gene>
<evidence type="ECO:0000256" key="6">
    <source>
        <dbReference type="ARBA" id="ARBA00023136"/>
    </source>
</evidence>
<protein>
    <submittedName>
        <fullName evidence="9">Biopolymer transporter ExbD</fullName>
    </submittedName>
</protein>
<dbReference type="AlphaFoldDB" id="A0A956M1K1"/>
<keyword evidence="4 7" id="KW-0812">Transmembrane</keyword>
<dbReference type="GO" id="GO:0022857">
    <property type="term" value="F:transmembrane transporter activity"/>
    <property type="evidence" value="ECO:0007669"/>
    <property type="project" value="InterPro"/>
</dbReference>
<comment type="caution">
    <text evidence="9">The sequence shown here is derived from an EMBL/GenBank/DDBJ whole genome shotgun (WGS) entry which is preliminary data.</text>
</comment>
<evidence type="ECO:0000256" key="7">
    <source>
        <dbReference type="RuleBase" id="RU003879"/>
    </source>
</evidence>
<evidence type="ECO:0000256" key="4">
    <source>
        <dbReference type="ARBA" id="ARBA00022692"/>
    </source>
</evidence>
<evidence type="ECO:0000256" key="5">
    <source>
        <dbReference type="ARBA" id="ARBA00022989"/>
    </source>
</evidence>